<evidence type="ECO:0000256" key="3">
    <source>
        <dbReference type="ARBA" id="ARBA00022723"/>
    </source>
</evidence>
<dbReference type="Pfam" id="PF02668">
    <property type="entry name" value="TauD"/>
    <property type="match status" value="1"/>
</dbReference>
<dbReference type="InterPro" id="IPR003819">
    <property type="entry name" value="TauD/TfdA-like"/>
</dbReference>
<evidence type="ECO:0000313" key="9">
    <source>
        <dbReference type="Proteomes" id="UP001629113"/>
    </source>
</evidence>
<name>A0ABR4PQA1_9HELO</name>
<proteinExistence type="inferred from homology"/>
<dbReference type="InterPro" id="IPR042098">
    <property type="entry name" value="TauD-like_sf"/>
</dbReference>
<evidence type="ECO:0000256" key="5">
    <source>
        <dbReference type="ARBA" id="ARBA00023002"/>
    </source>
</evidence>
<reference evidence="8 9" key="1">
    <citation type="submission" date="2024-06" db="EMBL/GenBank/DDBJ databases">
        <title>Complete genome of Phlyctema vagabunda strain 19-DSS-EL-015.</title>
        <authorList>
            <person name="Fiorenzani C."/>
        </authorList>
    </citation>
    <scope>NUCLEOTIDE SEQUENCE [LARGE SCALE GENOMIC DNA]</scope>
    <source>
        <strain evidence="8 9">19-DSS-EL-015</strain>
    </source>
</reference>
<dbReference type="PANTHER" id="PTHR30468:SF10">
    <property type="entry name" value="TAUD_TFDA-LIKE DOMAIN-CONTAINING PROTEIN"/>
    <property type="match status" value="1"/>
</dbReference>
<evidence type="ECO:0000256" key="1">
    <source>
        <dbReference type="ARBA" id="ARBA00001954"/>
    </source>
</evidence>
<dbReference type="SUPFAM" id="SSF51197">
    <property type="entry name" value="Clavaminate synthase-like"/>
    <property type="match status" value="1"/>
</dbReference>
<dbReference type="Gene3D" id="3.60.130.10">
    <property type="entry name" value="Clavaminate synthase-like"/>
    <property type="match status" value="1"/>
</dbReference>
<keyword evidence="3" id="KW-0479">Metal-binding</keyword>
<dbReference type="GO" id="GO:0051213">
    <property type="term" value="F:dioxygenase activity"/>
    <property type="evidence" value="ECO:0007669"/>
    <property type="project" value="UniProtKB-KW"/>
</dbReference>
<accession>A0ABR4PQA1</accession>
<protein>
    <submittedName>
        <fullName evidence="8">TfdA family Taurine catabolism dioxygenase TauD</fullName>
    </submittedName>
</protein>
<gene>
    <name evidence="8" type="ORF">PVAG01_02329</name>
</gene>
<evidence type="ECO:0000256" key="2">
    <source>
        <dbReference type="ARBA" id="ARBA00005896"/>
    </source>
</evidence>
<comment type="similarity">
    <text evidence="2">Belongs to the TfdA dioxygenase family.</text>
</comment>
<dbReference type="InterPro" id="IPR051323">
    <property type="entry name" value="AtsK-like"/>
</dbReference>
<feature type="domain" description="TauD/TfdA-like" evidence="7">
    <location>
        <begin position="108"/>
        <end position="318"/>
    </location>
</feature>
<evidence type="ECO:0000313" key="8">
    <source>
        <dbReference type="EMBL" id="KAL3425538.1"/>
    </source>
</evidence>
<comment type="cofactor">
    <cofactor evidence="1">
        <name>Fe(2+)</name>
        <dbReference type="ChEBI" id="CHEBI:29033"/>
    </cofactor>
</comment>
<keyword evidence="6" id="KW-0408">Iron</keyword>
<dbReference type="EMBL" id="JBFCZG010000002">
    <property type="protein sequence ID" value="KAL3425538.1"/>
    <property type="molecule type" value="Genomic_DNA"/>
</dbReference>
<dbReference type="PANTHER" id="PTHR30468">
    <property type="entry name" value="ALPHA-KETOGLUTARATE-DEPENDENT SULFONATE DIOXYGENASE"/>
    <property type="match status" value="1"/>
</dbReference>
<keyword evidence="4 8" id="KW-0223">Dioxygenase</keyword>
<keyword evidence="9" id="KW-1185">Reference proteome</keyword>
<comment type="caution">
    <text evidence="8">The sequence shown here is derived from an EMBL/GenBank/DDBJ whole genome shotgun (WGS) entry which is preliminary data.</text>
</comment>
<evidence type="ECO:0000256" key="4">
    <source>
        <dbReference type="ARBA" id="ARBA00022964"/>
    </source>
</evidence>
<organism evidence="8 9">
    <name type="scientific">Phlyctema vagabunda</name>
    <dbReference type="NCBI Taxonomy" id="108571"/>
    <lineage>
        <taxon>Eukaryota</taxon>
        <taxon>Fungi</taxon>
        <taxon>Dikarya</taxon>
        <taxon>Ascomycota</taxon>
        <taxon>Pezizomycotina</taxon>
        <taxon>Leotiomycetes</taxon>
        <taxon>Helotiales</taxon>
        <taxon>Dermateaceae</taxon>
        <taxon>Phlyctema</taxon>
    </lineage>
</organism>
<keyword evidence="5" id="KW-0560">Oxidoreductase</keyword>
<evidence type="ECO:0000256" key="6">
    <source>
        <dbReference type="ARBA" id="ARBA00023004"/>
    </source>
</evidence>
<evidence type="ECO:0000259" key="7">
    <source>
        <dbReference type="Pfam" id="PF02668"/>
    </source>
</evidence>
<sequence>MAHSVTGTQAPQADRAIQEKGGLLRTPLQLSGALEKYEYFEKTPAIGREYPAVDLVELLEAENSDDLIRDLAIIIRIALPTLGVLSGKPSTSGLHIHPVLNNEREGGGDDPHISSINSDVFGSIFDLEDEKTKKQVANVWHSDVAFEPVPADYTSLKLVKLPRTGGDTLWASGYDIYDKISKQYQRFLETLTGTFAQPSFYDAARRGNFKLYDKERGSPENVGLDFKAVHPVVRTNPVTRWKIIYPLGNHIQSINGLTHQESTHLIDWFYRIILENHDIQVRHHWENKNDIAIWDNRSTFHCATYDTAGYGTREGHRALGVGERPYYDPNSSSRKEFLAAEATAKAKAVRG</sequence>
<dbReference type="Proteomes" id="UP001629113">
    <property type="component" value="Unassembled WGS sequence"/>
</dbReference>